<evidence type="ECO:0000313" key="2">
    <source>
        <dbReference type="Proteomes" id="UP000827872"/>
    </source>
</evidence>
<protein>
    <submittedName>
        <fullName evidence="1">Uncharacterized protein</fullName>
    </submittedName>
</protein>
<proteinExistence type="predicted"/>
<keyword evidence="2" id="KW-1185">Reference proteome</keyword>
<comment type="caution">
    <text evidence="1">The sequence shown here is derived from an EMBL/GenBank/DDBJ whole genome shotgun (WGS) entry which is preliminary data.</text>
</comment>
<gene>
    <name evidence="1" type="ORF">K3G42_021173</name>
</gene>
<name>A0ACB8FFG6_9SAUR</name>
<sequence>MRGGSAFSPASIISKEKAQEQAADLADELGCPSSDGEESVSCLRRLPAKALNDAQTRRLAVSGPFQYWSPVVDDVYLKEPLTSALQCSQAVKLDLLIGSSQQDGLISRAKAVKVLAIEKHS</sequence>
<organism evidence="1 2">
    <name type="scientific">Sphaerodactylus townsendi</name>
    <dbReference type="NCBI Taxonomy" id="933632"/>
    <lineage>
        <taxon>Eukaryota</taxon>
        <taxon>Metazoa</taxon>
        <taxon>Chordata</taxon>
        <taxon>Craniata</taxon>
        <taxon>Vertebrata</taxon>
        <taxon>Euteleostomi</taxon>
        <taxon>Lepidosauria</taxon>
        <taxon>Squamata</taxon>
        <taxon>Bifurcata</taxon>
        <taxon>Gekkota</taxon>
        <taxon>Sphaerodactylidae</taxon>
        <taxon>Sphaerodactylus</taxon>
    </lineage>
</organism>
<dbReference type="EMBL" id="CM037622">
    <property type="protein sequence ID" value="KAH8003597.1"/>
    <property type="molecule type" value="Genomic_DNA"/>
</dbReference>
<dbReference type="Proteomes" id="UP000827872">
    <property type="component" value="Linkage Group LG09"/>
</dbReference>
<reference evidence="1" key="1">
    <citation type="submission" date="2021-08" db="EMBL/GenBank/DDBJ databases">
        <title>The first chromosome-level gecko genome reveals the dynamic sex chromosomes of Neotropical dwarf geckos (Sphaerodactylidae: Sphaerodactylus).</title>
        <authorList>
            <person name="Pinto B.J."/>
            <person name="Keating S.E."/>
            <person name="Gamble T."/>
        </authorList>
    </citation>
    <scope>NUCLEOTIDE SEQUENCE</scope>
    <source>
        <strain evidence="1">TG3544</strain>
    </source>
</reference>
<evidence type="ECO:0000313" key="1">
    <source>
        <dbReference type="EMBL" id="KAH8003597.1"/>
    </source>
</evidence>
<accession>A0ACB8FFG6</accession>